<evidence type="ECO:0000313" key="2">
    <source>
        <dbReference type="Proteomes" id="UP000245464"/>
    </source>
</evidence>
<dbReference type="RefSeq" id="XP_065963654.1">
    <property type="nucleotide sequence ID" value="XM_066106716.1"/>
</dbReference>
<sequence>MSITRDVPPNASFYDNPILSDIKIRQISSNGETKEYFGQSGPMQSLRVVLQGIDRFIQDELLNIFTATLECSTNVLNLGGLPGYY</sequence>
<organism evidence="1 2">
    <name type="scientific">Pyrenophora tritici-repentis</name>
    <dbReference type="NCBI Taxonomy" id="45151"/>
    <lineage>
        <taxon>Eukaryota</taxon>
        <taxon>Fungi</taxon>
        <taxon>Dikarya</taxon>
        <taxon>Ascomycota</taxon>
        <taxon>Pezizomycotina</taxon>
        <taxon>Dothideomycetes</taxon>
        <taxon>Pleosporomycetidae</taxon>
        <taxon>Pleosporales</taxon>
        <taxon>Pleosporineae</taxon>
        <taxon>Pleosporaceae</taxon>
        <taxon>Pyrenophora</taxon>
    </lineage>
</organism>
<dbReference type="AlphaFoldDB" id="A0A5M9LIL6"/>
<reference evidence="1" key="1">
    <citation type="journal article" date="2018" name="BMC Genomics">
        <title>Comparative genomics of the wheat fungal pathogen Pyrenophora tritici-repentis reveals chromosomal variations and genome plasticity.</title>
        <authorList>
            <person name="Moolhuijzen P."/>
            <person name="See P.T."/>
            <person name="Hane J.K."/>
            <person name="Shi G."/>
            <person name="Liu Z."/>
            <person name="Oliver R.P."/>
            <person name="Moffat C.S."/>
        </authorList>
    </citation>
    <scope>NUCLEOTIDE SEQUENCE [LARGE SCALE GENOMIC DNA]</scope>
    <source>
        <strain evidence="1">M4</strain>
    </source>
</reference>
<accession>A0A5M9LIL6</accession>
<comment type="caution">
    <text evidence="1">The sequence shown here is derived from an EMBL/GenBank/DDBJ whole genome shotgun (WGS) entry which is preliminary data.</text>
</comment>
<dbReference type="KEGG" id="ptrr:90956129"/>
<protein>
    <submittedName>
        <fullName evidence="1">Uncharacterized protein</fullName>
    </submittedName>
</protein>
<name>A0A5M9LIL6_9PLEO</name>
<dbReference type="Proteomes" id="UP000245464">
    <property type="component" value="Chromosome 3"/>
</dbReference>
<proteinExistence type="predicted"/>
<dbReference type="EMBL" id="NQIK02000003">
    <property type="protein sequence ID" value="KAF7573738.1"/>
    <property type="molecule type" value="Genomic_DNA"/>
</dbReference>
<gene>
    <name evidence="1" type="ORF">PtrM4_086430</name>
</gene>
<evidence type="ECO:0000313" key="1">
    <source>
        <dbReference type="EMBL" id="KAF7573738.1"/>
    </source>
</evidence>
<dbReference type="GeneID" id="90956129"/>